<accession>A0A420V0A1</accession>
<dbReference type="Proteomes" id="UP000028058">
    <property type="component" value="Unassembled WGS sequence"/>
</dbReference>
<protein>
    <submittedName>
        <fullName evidence="1">Uncharacterized protein</fullName>
    </submittedName>
</protein>
<organism evidence="1 2">
    <name type="scientific">Streptomyces xinghaiensis</name>
    <dbReference type="NCBI Taxonomy" id="1038928"/>
    <lineage>
        <taxon>Bacteria</taxon>
        <taxon>Bacillati</taxon>
        <taxon>Actinomycetota</taxon>
        <taxon>Actinomycetes</taxon>
        <taxon>Kitasatosporales</taxon>
        <taxon>Streptomycetaceae</taxon>
        <taxon>Streptomyces</taxon>
    </lineage>
</organism>
<comment type="caution">
    <text evidence="1">The sequence shown here is derived from an EMBL/GenBank/DDBJ whole genome shotgun (WGS) entry which is preliminary data.</text>
</comment>
<dbReference type="EMBL" id="JNAD02000009">
    <property type="protein sequence ID" value="RKM93934.1"/>
    <property type="molecule type" value="Genomic_DNA"/>
</dbReference>
<dbReference type="AlphaFoldDB" id="A0A420V0A1"/>
<sequence>MPDQALRVVEAEEVPRVPWTVRFRLWTARRRDRTGLLLHAAIRDPIRSPSRKWCVVMVELAGEPLASADRTSRLPKFAQLPSGRHALRFHVVRARWSTVFEKTFRLERGDVLLASCEPVQPKVFYRRSPRCDTWTLFVIKPHGSGSEEARRIG</sequence>
<keyword evidence="2" id="KW-1185">Reference proteome</keyword>
<gene>
    <name evidence="1" type="ORF">SFRA_019095</name>
</gene>
<proteinExistence type="predicted"/>
<reference evidence="1 2" key="1">
    <citation type="journal article" date="2014" name="Genome Announc.">
        <title>Draft Genome Sequence of Streptomyces fradiae ATCC 19609, a Strain Highly Sensitive to Antibiotics.</title>
        <authorList>
            <person name="Bekker O.B."/>
            <person name="Klimina K.M."/>
            <person name="Vatlin A.A."/>
            <person name="Zakharevich N.V."/>
            <person name="Kasianov A.S."/>
            <person name="Danilenko V.N."/>
        </authorList>
    </citation>
    <scope>NUCLEOTIDE SEQUENCE [LARGE SCALE GENOMIC DNA]</scope>
    <source>
        <strain evidence="1 2">ATCC 19609</strain>
    </source>
</reference>
<evidence type="ECO:0000313" key="2">
    <source>
        <dbReference type="Proteomes" id="UP000028058"/>
    </source>
</evidence>
<evidence type="ECO:0000313" key="1">
    <source>
        <dbReference type="EMBL" id="RKM93934.1"/>
    </source>
</evidence>
<name>A0A420V0A1_9ACTN</name>